<organism evidence="4 5">
    <name type="scientific">Priestia megaterium</name>
    <name type="common">Bacillus megaterium</name>
    <dbReference type="NCBI Taxonomy" id="1404"/>
    <lineage>
        <taxon>Bacteria</taxon>
        <taxon>Bacillati</taxon>
        <taxon>Bacillota</taxon>
        <taxon>Bacilli</taxon>
        <taxon>Bacillales</taxon>
        <taxon>Bacillaceae</taxon>
        <taxon>Priestia</taxon>
    </lineage>
</organism>
<dbReference type="RefSeq" id="WP_116078309.1">
    <property type="nucleotide sequence ID" value="NZ_CP187639.1"/>
</dbReference>
<dbReference type="PROSITE" id="PS50977">
    <property type="entry name" value="HTH_TETR_2"/>
    <property type="match status" value="1"/>
</dbReference>
<evidence type="ECO:0000313" key="4">
    <source>
        <dbReference type="EMBL" id="RDZ07674.1"/>
    </source>
</evidence>
<dbReference type="GO" id="GO:0003677">
    <property type="term" value="F:DNA binding"/>
    <property type="evidence" value="ECO:0007669"/>
    <property type="project" value="UniProtKB-UniRule"/>
</dbReference>
<protein>
    <submittedName>
        <fullName evidence="4">TetR/AcrR family transcriptional regulator</fullName>
    </submittedName>
</protein>
<reference evidence="4 5" key="1">
    <citation type="journal article" date="2018" name="Appl. Environ. Microbiol.">
        <title>Antimicrobial susceptibility testing and tentative epidemiological cut-off values of five Bacillus species relevant for use as animal feed additives or for plant protection.</title>
        <authorList>
            <person name="Agerso Y."/>
            <person name="Stuer-Lauridsen B."/>
            <person name="Bjerre K."/>
            <person name="Jensen M.G."/>
            <person name="Johansen E."/>
            <person name="Bennedsen M."/>
            <person name="Brockmann E."/>
            <person name="Nielsen B."/>
        </authorList>
    </citation>
    <scope>NUCLEOTIDE SEQUENCE [LARGE SCALE GENOMIC DNA]</scope>
    <source>
        <strain evidence="4 5">CHCC20162</strain>
    </source>
</reference>
<dbReference type="InterPro" id="IPR009057">
    <property type="entry name" value="Homeodomain-like_sf"/>
</dbReference>
<dbReference type="InterPro" id="IPR001647">
    <property type="entry name" value="HTH_TetR"/>
</dbReference>
<feature type="domain" description="HTH tetR-type" evidence="3">
    <location>
        <begin position="13"/>
        <end position="73"/>
    </location>
</feature>
<evidence type="ECO:0000259" key="3">
    <source>
        <dbReference type="PROSITE" id="PS50977"/>
    </source>
</evidence>
<gene>
    <name evidence="4" type="ORF">C3744_27340</name>
</gene>
<evidence type="ECO:0000313" key="5">
    <source>
        <dbReference type="Proteomes" id="UP000256519"/>
    </source>
</evidence>
<evidence type="ECO:0000256" key="1">
    <source>
        <dbReference type="ARBA" id="ARBA00023125"/>
    </source>
</evidence>
<comment type="caution">
    <text evidence="4">The sequence shown here is derived from an EMBL/GenBank/DDBJ whole genome shotgun (WGS) entry which is preliminary data.</text>
</comment>
<proteinExistence type="predicted"/>
<dbReference type="AlphaFoldDB" id="A0A3D8WUN9"/>
<dbReference type="EMBL" id="PQWM01000053">
    <property type="protein sequence ID" value="RDZ07674.1"/>
    <property type="molecule type" value="Genomic_DNA"/>
</dbReference>
<name>A0A3D8WUN9_PRIMG</name>
<evidence type="ECO:0000256" key="2">
    <source>
        <dbReference type="PROSITE-ProRule" id="PRU00335"/>
    </source>
</evidence>
<dbReference type="Gene3D" id="1.10.357.10">
    <property type="entry name" value="Tetracycline Repressor, domain 2"/>
    <property type="match status" value="1"/>
</dbReference>
<accession>A0A3D8WUN9</accession>
<feature type="DNA-binding region" description="H-T-H motif" evidence="2">
    <location>
        <begin position="36"/>
        <end position="55"/>
    </location>
</feature>
<keyword evidence="1 2" id="KW-0238">DNA-binding</keyword>
<dbReference type="SUPFAM" id="SSF46689">
    <property type="entry name" value="Homeodomain-like"/>
    <property type="match status" value="1"/>
</dbReference>
<dbReference type="Proteomes" id="UP000256519">
    <property type="component" value="Unassembled WGS sequence"/>
</dbReference>
<dbReference type="Pfam" id="PF00440">
    <property type="entry name" value="TetR_N"/>
    <property type="match status" value="1"/>
</dbReference>
<sequence length="225" mass="26539">MNTNQDNAKSPQDEMRSKLLIKLIPTVRKKGFQSLRMDEIAKYMDVSKATMYKYFASKEEIIEGVVNSFVQYINELTVQSLDTVQSFDTKFRQLFEQAILLAAYISDTFLDELKVMYPDLYSSLKEAMKRREDKISSFYQEGKEKGIFNDVNERLIFLQEDVLVRAMLDMKFLMLHHMTLNQVLLDFYKLIKLQLFKAEKLEVTNDSDVIQKIDYMTQKITRDLL</sequence>